<dbReference type="InterPro" id="IPR052432">
    <property type="entry name" value="PITP/CRAL-TRIO"/>
</dbReference>
<dbReference type="Pfam" id="PF00650">
    <property type="entry name" value="CRAL_TRIO"/>
    <property type="match status" value="1"/>
</dbReference>
<accession>A0A6P8AV80</accession>
<dbReference type="KEGG" id="pgri:PgNI_08403"/>
<dbReference type="Pfam" id="PF03765">
    <property type="entry name" value="CRAL_TRIO_N"/>
    <property type="match status" value="1"/>
</dbReference>
<dbReference type="InterPro" id="IPR011074">
    <property type="entry name" value="CRAL/TRIO_N_dom"/>
</dbReference>
<feature type="region of interest" description="Disordered" evidence="1">
    <location>
        <begin position="177"/>
        <end position="225"/>
    </location>
</feature>
<dbReference type="PROSITE" id="PS50191">
    <property type="entry name" value="CRAL_TRIO"/>
    <property type="match status" value="1"/>
</dbReference>
<sequence>MIPRCRIGFHAAAVTHRSLAATPKPTSSCLPSALLRGHTSTPTTSSQPRPQHCFRAHFRTLGVSNNTSILSITNKAELLERTSSKEDHEPHRSSSSGLVLAALLLGITAFLYNNLSSSSSSSQQTHSDIDEIIFTIDNMPEIPPGRPGNLTPEQDELLRKLWSRLFEVCGVIQAEAPARPAETSTADADADSGKKKSRMGLFSRRKTDAATTNAPTQDSDPEDKYGQNKIFQETLANMPPDEIRTTIWSMVKFDHPDALVLRFLRARKWDVEKALVMLVSSMYWRCKEVKVDANIMNRGEGGMAQDEKEAPEGSEEQKMGKGFMAQLRMGKSIMHGEDKFGRPVVYVKVRLHKAADQTPESIERYTIFLIETIRSLIKPPIDTATLIFDMTDFSMANMDYSPVKFMIKCFEANYPESLGAVLVHKAPWIFQGIWRIIRGWLDPVVAAKVNFTNDITALQEYVSLDKVPVEMEGKEQWEYKYTEPIPGENDRMKDTATRDRILAERTKLYAAFEEATLKMLRNPTDQAVRKERNELASTLRSQYWQLDPYIRARSWYDRTGVLSENGTINYYPPKDFKYIVNGTGQQKQEDNAIKKVDSAHEKSSIQDSAPPAVPLNGTA</sequence>
<feature type="domain" description="CRAL-TRIO" evidence="2">
    <location>
        <begin position="316"/>
        <end position="479"/>
    </location>
</feature>
<dbReference type="InterPro" id="IPR036865">
    <property type="entry name" value="CRAL-TRIO_dom_sf"/>
</dbReference>
<organism evidence="3 4">
    <name type="scientific">Pyricularia grisea</name>
    <name type="common">Crabgrass-specific blast fungus</name>
    <name type="synonym">Magnaporthe grisea</name>
    <dbReference type="NCBI Taxonomy" id="148305"/>
    <lineage>
        <taxon>Eukaryota</taxon>
        <taxon>Fungi</taxon>
        <taxon>Dikarya</taxon>
        <taxon>Ascomycota</taxon>
        <taxon>Pezizomycotina</taxon>
        <taxon>Sordariomycetes</taxon>
        <taxon>Sordariomycetidae</taxon>
        <taxon>Magnaporthales</taxon>
        <taxon>Pyriculariaceae</taxon>
        <taxon>Pyricularia</taxon>
    </lineage>
</organism>
<proteinExistence type="predicted"/>
<protein>
    <recommendedName>
        <fullName evidence="2">CRAL-TRIO domain-containing protein</fullName>
    </recommendedName>
</protein>
<dbReference type="GeneID" id="41963308"/>
<dbReference type="SUPFAM" id="SSF46938">
    <property type="entry name" value="CRAL/TRIO N-terminal domain"/>
    <property type="match status" value="1"/>
</dbReference>
<evidence type="ECO:0000313" key="4">
    <source>
        <dbReference type="RefSeq" id="XP_030978823.1"/>
    </source>
</evidence>
<dbReference type="PANTHER" id="PTHR46590">
    <property type="entry name" value="PHOSPHATIDYLINOSITOL TRANSFER PROTEIN CSR1-RELATED"/>
    <property type="match status" value="1"/>
</dbReference>
<feature type="compositionally biased region" description="Polar residues" evidence="1">
    <location>
        <begin position="209"/>
        <end position="218"/>
    </location>
</feature>
<dbReference type="Proteomes" id="UP000515153">
    <property type="component" value="Chromosome V"/>
</dbReference>
<feature type="compositionally biased region" description="Low complexity" evidence="1">
    <location>
        <begin position="39"/>
        <end position="50"/>
    </location>
</feature>
<reference evidence="4" key="3">
    <citation type="submission" date="2025-08" db="UniProtKB">
        <authorList>
            <consortium name="RefSeq"/>
        </authorList>
    </citation>
    <scope>IDENTIFICATION</scope>
    <source>
        <strain evidence="4">NI907</strain>
    </source>
</reference>
<dbReference type="InterPro" id="IPR001251">
    <property type="entry name" value="CRAL-TRIO_dom"/>
</dbReference>
<dbReference type="OrthoDB" id="43460at2759"/>
<feature type="compositionally biased region" description="Basic and acidic residues" evidence="1">
    <location>
        <begin position="587"/>
        <end position="604"/>
    </location>
</feature>
<feature type="region of interest" description="Disordered" evidence="1">
    <location>
        <begin position="31"/>
        <end position="50"/>
    </location>
</feature>
<feature type="region of interest" description="Disordered" evidence="1">
    <location>
        <begin position="587"/>
        <end position="619"/>
    </location>
</feature>
<evidence type="ECO:0000259" key="2">
    <source>
        <dbReference type="PROSITE" id="PS50191"/>
    </source>
</evidence>
<dbReference type="CDD" id="cd00170">
    <property type="entry name" value="SEC14"/>
    <property type="match status" value="1"/>
</dbReference>
<dbReference type="SMART" id="SM01100">
    <property type="entry name" value="CRAL_TRIO_N"/>
    <property type="match status" value="1"/>
</dbReference>
<keyword evidence="3" id="KW-1185">Reference proteome</keyword>
<dbReference type="PANTHER" id="PTHR46590:SF1">
    <property type="entry name" value="PHOSPHATIDYLINOSITOL TRANSFER PROTEIN CSR1"/>
    <property type="match status" value="1"/>
</dbReference>
<dbReference type="Gene3D" id="3.40.525.10">
    <property type="entry name" value="CRAL-TRIO lipid binding domain"/>
    <property type="match status" value="1"/>
</dbReference>
<dbReference type="SMART" id="SM00516">
    <property type="entry name" value="SEC14"/>
    <property type="match status" value="1"/>
</dbReference>
<reference evidence="3 4" key="1">
    <citation type="journal article" date="2019" name="Mol. Biol. Evol.">
        <title>Blast fungal genomes show frequent chromosomal changes, gene gains and losses, and effector gene turnover.</title>
        <authorList>
            <person name="Gomez Luciano L.B."/>
            <person name="Jason Tsai I."/>
            <person name="Chuma I."/>
            <person name="Tosa Y."/>
            <person name="Chen Y.H."/>
            <person name="Li J.Y."/>
            <person name="Li M.Y."/>
            <person name="Jade Lu M.Y."/>
            <person name="Nakayashiki H."/>
            <person name="Li W.H."/>
        </authorList>
    </citation>
    <scope>NUCLEOTIDE SEQUENCE [LARGE SCALE GENOMIC DNA]</scope>
    <source>
        <strain evidence="3 4">NI907</strain>
    </source>
</reference>
<evidence type="ECO:0000313" key="3">
    <source>
        <dbReference type="Proteomes" id="UP000515153"/>
    </source>
</evidence>
<reference evidence="4" key="2">
    <citation type="submission" date="2019-10" db="EMBL/GenBank/DDBJ databases">
        <authorList>
            <consortium name="NCBI Genome Project"/>
        </authorList>
    </citation>
    <scope>NUCLEOTIDE SEQUENCE</scope>
    <source>
        <strain evidence="4">NI907</strain>
    </source>
</reference>
<dbReference type="RefSeq" id="XP_030978823.1">
    <property type="nucleotide sequence ID" value="XM_031128400.1"/>
</dbReference>
<evidence type="ECO:0000256" key="1">
    <source>
        <dbReference type="SAM" id="MobiDB-lite"/>
    </source>
</evidence>
<dbReference type="InterPro" id="IPR036273">
    <property type="entry name" value="CRAL/TRIO_N_dom_sf"/>
</dbReference>
<dbReference type="SUPFAM" id="SSF52087">
    <property type="entry name" value="CRAL/TRIO domain"/>
    <property type="match status" value="1"/>
</dbReference>
<gene>
    <name evidence="4" type="ORF">PgNI_08403</name>
</gene>
<dbReference type="AlphaFoldDB" id="A0A6P8AV80"/>
<name>A0A6P8AV80_PYRGI</name>